<dbReference type="GO" id="GO:0051118">
    <property type="term" value="F:glucan endo-1,3-alpha-glucosidase activity"/>
    <property type="evidence" value="ECO:0007669"/>
    <property type="project" value="InterPro"/>
</dbReference>
<dbReference type="EMBL" id="KZ107861">
    <property type="protein sequence ID" value="OSS43807.1"/>
    <property type="molecule type" value="Genomic_DNA"/>
</dbReference>
<sequence length="448" mass="49330">MLTPTVVVGLLAALGSGAAVQQRATKNKPVFAHYMIGQINPSETQTDIDNAATLGIDGFALNFDQFQDWSMNTVKDMFDYADKKDFKLFFSFDHNGALVKPQNYENYLADHVNRKSYFKIDGRPLVSTFGGEKVTNDEWARLKGVVDPVAGKKTLLIPGFYRDVSPANVFTTRSNIDGVFNWNSWQDTNQGKQPVSIANDQAYMTKAHDSGRLFMMGISPLQYKNMNAGNNWYRRGEENLEIRLGQALSLQPDMLQFQSWNDAGESHYMGNVWQTPMSTSPEIQELVKDRPHTAYWPIMKAFIKVWKNGETTTDNMVPANGKPVEGAFWHHTLTVDASCGTDKQPKSADIKKAAEDVVTAILMVAKGQTNLKAVVNVGGVQLDAVKSLKPGYNALKFSGDSFKKGGKVQLEVWDGSTMVGGGYGAISVSTSATGKACNYNFQVVAVPS</sequence>
<evidence type="ECO:0000256" key="1">
    <source>
        <dbReference type="SAM" id="SignalP"/>
    </source>
</evidence>
<feature type="chain" id="PRO_5012779341" description="Glycoside hydrolase family 71 protein" evidence="1">
    <location>
        <begin position="20"/>
        <end position="448"/>
    </location>
</feature>
<proteinExistence type="predicted"/>
<name>A0A1Y2LKS1_EPING</name>
<dbReference type="InParanoid" id="A0A1Y2LKS1"/>
<reference evidence="2 3" key="1">
    <citation type="journal article" date="2017" name="Genome Announc.">
        <title>Genome sequence of the saprophytic ascomycete Epicoccum nigrum ICMP 19927 strain isolated from New Zealand.</title>
        <authorList>
            <person name="Fokin M."/>
            <person name="Fleetwood D."/>
            <person name="Weir B.S."/>
            <person name="Villas-Boas S.G."/>
        </authorList>
    </citation>
    <scope>NUCLEOTIDE SEQUENCE [LARGE SCALE GENOMIC DNA]</scope>
    <source>
        <strain evidence="2 3">ICMP 19927</strain>
    </source>
</reference>
<dbReference type="AlphaFoldDB" id="A0A1Y2LKS1"/>
<protein>
    <recommendedName>
        <fullName evidence="4">Glycoside hydrolase family 71 protein</fullName>
    </recommendedName>
</protein>
<dbReference type="Gene3D" id="3.20.20.80">
    <property type="entry name" value="Glycosidases"/>
    <property type="match status" value="1"/>
</dbReference>
<evidence type="ECO:0000313" key="3">
    <source>
        <dbReference type="Proteomes" id="UP000193240"/>
    </source>
</evidence>
<keyword evidence="3" id="KW-1185">Reference proteome</keyword>
<feature type="signal peptide" evidence="1">
    <location>
        <begin position="1"/>
        <end position="19"/>
    </location>
</feature>
<keyword evidence="1" id="KW-0732">Signal</keyword>
<gene>
    <name evidence="2" type="ORF">B5807_11644</name>
</gene>
<dbReference type="STRING" id="105696.A0A1Y2LKS1"/>
<evidence type="ECO:0000313" key="2">
    <source>
        <dbReference type="EMBL" id="OSS43807.1"/>
    </source>
</evidence>
<dbReference type="CDD" id="cd11577">
    <property type="entry name" value="GH71"/>
    <property type="match status" value="1"/>
</dbReference>
<evidence type="ECO:0008006" key="4">
    <source>
        <dbReference type="Google" id="ProtNLM"/>
    </source>
</evidence>
<dbReference type="OMA" id="WYRPLLK"/>
<dbReference type="Proteomes" id="UP000193240">
    <property type="component" value="Unassembled WGS sequence"/>
</dbReference>
<dbReference type="Pfam" id="PF03659">
    <property type="entry name" value="Glyco_hydro_71"/>
    <property type="match status" value="1"/>
</dbReference>
<accession>A0A1Y2LKS1</accession>
<organism evidence="2 3">
    <name type="scientific">Epicoccum nigrum</name>
    <name type="common">Soil fungus</name>
    <name type="synonym">Epicoccum purpurascens</name>
    <dbReference type="NCBI Taxonomy" id="105696"/>
    <lineage>
        <taxon>Eukaryota</taxon>
        <taxon>Fungi</taxon>
        <taxon>Dikarya</taxon>
        <taxon>Ascomycota</taxon>
        <taxon>Pezizomycotina</taxon>
        <taxon>Dothideomycetes</taxon>
        <taxon>Pleosporomycetidae</taxon>
        <taxon>Pleosporales</taxon>
        <taxon>Pleosporineae</taxon>
        <taxon>Didymellaceae</taxon>
        <taxon>Epicoccum</taxon>
    </lineage>
</organism>
<dbReference type="InterPro" id="IPR005197">
    <property type="entry name" value="Glyco_hydro_71"/>
</dbReference>